<dbReference type="InterPro" id="IPR053176">
    <property type="entry name" value="T6SS_TssE1-like"/>
</dbReference>
<name>A0A3M3E6D6_9PSED</name>
<dbReference type="PANTHER" id="PTHR38595:SF2">
    <property type="entry name" value="TYPE VI SECRETION SYSTEM BASEPLATE SUBUNIT TSSE"/>
    <property type="match status" value="1"/>
</dbReference>
<dbReference type="InterPro" id="IPR007048">
    <property type="entry name" value="IraD/Gp25-like"/>
</dbReference>
<evidence type="ECO:0000259" key="1">
    <source>
        <dbReference type="Pfam" id="PF04965"/>
    </source>
</evidence>
<dbReference type="PANTHER" id="PTHR38595">
    <property type="entry name" value="CYTOPLASMIC PROTEIN-RELATED"/>
    <property type="match status" value="1"/>
</dbReference>
<reference evidence="2 3" key="1">
    <citation type="submission" date="2018-08" db="EMBL/GenBank/DDBJ databases">
        <title>Recombination of ecologically and evolutionarily significant loci maintains genetic cohesion in the Pseudomonas syringae species complex.</title>
        <authorList>
            <person name="Dillon M."/>
            <person name="Thakur S."/>
            <person name="Almeida R.N.D."/>
            <person name="Weir B.S."/>
            <person name="Guttman D.S."/>
        </authorList>
    </citation>
    <scope>NUCLEOTIDE SEQUENCE [LARGE SCALE GENOMIC DNA]</scope>
    <source>
        <strain evidence="2 3">NCPPB2445</strain>
    </source>
</reference>
<dbReference type="SUPFAM" id="SSF160719">
    <property type="entry name" value="gpW/gp25-like"/>
    <property type="match status" value="1"/>
</dbReference>
<dbReference type="STRING" id="47879.AXG94_14565"/>
<dbReference type="KEGG" id="pcg:AXG94_14565"/>
<keyword evidence="3" id="KW-1185">Reference proteome</keyword>
<dbReference type="Gene3D" id="3.10.450.40">
    <property type="match status" value="1"/>
</dbReference>
<accession>A0A3M3E6D6</accession>
<dbReference type="RefSeq" id="WP_024780267.1">
    <property type="nucleotide sequence ID" value="NZ_CP014262.1"/>
</dbReference>
<dbReference type="InterPro" id="IPR017737">
    <property type="entry name" value="TssE1-like"/>
</dbReference>
<comment type="caution">
    <text evidence="2">The sequence shown here is derived from an EMBL/GenBank/DDBJ whole genome shotgun (WGS) entry which is preliminary data.</text>
</comment>
<feature type="domain" description="IraD/Gp25-like" evidence="1">
    <location>
        <begin position="28"/>
        <end position="113"/>
    </location>
</feature>
<proteinExistence type="predicted"/>
<protein>
    <recommendedName>
        <fullName evidence="1">IraD/Gp25-like domain-containing protein</fullName>
    </recommendedName>
</protein>
<evidence type="ECO:0000313" key="3">
    <source>
        <dbReference type="Proteomes" id="UP000270661"/>
    </source>
</evidence>
<evidence type="ECO:0000313" key="2">
    <source>
        <dbReference type="EMBL" id="RMM45068.1"/>
    </source>
</evidence>
<dbReference type="NCBIfam" id="TIGR03357">
    <property type="entry name" value="VI_zyme"/>
    <property type="match status" value="1"/>
</dbReference>
<dbReference type="OrthoDB" id="6399624at2"/>
<dbReference type="Pfam" id="PF04965">
    <property type="entry name" value="GPW_gp25"/>
    <property type="match status" value="1"/>
</dbReference>
<dbReference type="EMBL" id="RBOJ01000096">
    <property type="protein sequence ID" value="RMM45068.1"/>
    <property type="molecule type" value="Genomic_DNA"/>
</dbReference>
<dbReference type="AlphaFoldDB" id="A0A3M3E6D6"/>
<dbReference type="Proteomes" id="UP000270661">
    <property type="component" value="Unassembled WGS sequence"/>
</dbReference>
<organism evidence="2 3">
    <name type="scientific">Pseudomonas corrugata</name>
    <dbReference type="NCBI Taxonomy" id="47879"/>
    <lineage>
        <taxon>Bacteria</taxon>
        <taxon>Pseudomonadati</taxon>
        <taxon>Pseudomonadota</taxon>
        <taxon>Gammaproteobacteria</taxon>
        <taxon>Pseudomonadales</taxon>
        <taxon>Pseudomonadaceae</taxon>
        <taxon>Pseudomonas</taxon>
    </lineage>
</organism>
<dbReference type="GeneID" id="55645608"/>
<gene>
    <name evidence="2" type="ORF">ALQ77_01713</name>
</gene>
<sequence>MTYGSLFERLNGDTEDRAGLSREACVIASVAAHLARMLGTRAGSAQTSPDYGLPDLNDMRRSLHDARSQAITAIRTLIETHEPRLHNVRVTSIPNDANPLCLFFSIDALLDTQGLKRRMNLSVCLDGNGQVKVSQG</sequence>